<dbReference type="Proteomes" id="UP000278334">
    <property type="component" value="Chromosome"/>
</dbReference>
<evidence type="ECO:0000256" key="3">
    <source>
        <dbReference type="ARBA" id="ARBA00023125"/>
    </source>
</evidence>
<dbReference type="EMBL" id="CP024634">
    <property type="protein sequence ID" value="AYQ56452.1"/>
    <property type="molecule type" value="Genomic_DNA"/>
</dbReference>
<keyword evidence="6" id="KW-0255">Endonuclease</keyword>
<evidence type="ECO:0000256" key="2">
    <source>
        <dbReference type="ARBA" id="ARBA00022747"/>
    </source>
</evidence>
<organism evidence="6 7">
    <name type="scientific">Bathymodiolus thermophilus thioautotrophic gill symbiont</name>
    <dbReference type="NCBI Taxonomy" id="2360"/>
    <lineage>
        <taxon>Bacteria</taxon>
        <taxon>Pseudomonadati</taxon>
        <taxon>Pseudomonadota</taxon>
        <taxon>Gammaproteobacteria</taxon>
        <taxon>sulfur-oxidizing symbionts</taxon>
    </lineage>
</organism>
<protein>
    <submittedName>
        <fullName evidence="6">Restriction endonuclease subunit S</fullName>
    </submittedName>
</protein>
<dbReference type="Pfam" id="PF01420">
    <property type="entry name" value="Methylase_S"/>
    <property type="match status" value="2"/>
</dbReference>
<feature type="domain" description="Type I restriction modification DNA specificity" evidence="5">
    <location>
        <begin position="205"/>
        <end position="370"/>
    </location>
</feature>
<keyword evidence="6" id="KW-0378">Hydrolase</keyword>
<feature type="domain" description="Type I restriction modification DNA specificity" evidence="5">
    <location>
        <begin position="9"/>
        <end position="176"/>
    </location>
</feature>
<dbReference type="GO" id="GO:0003677">
    <property type="term" value="F:DNA binding"/>
    <property type="evidence" value="ECO:0007669"/>
    <property type="project" value="UniProtKB-KW"/>
</dbReference>
<dbReference type="InterPro" id="IPR051212">
    <property type="entry name" value="Type-I_RE_S_subunit"/>
</dbReference>
<reference evidence="6 7" key="1">
    <citation type="submission" date="2017-11" db="EMBL/GenBank/DDBJ databases">
        <title>Genome sequence of the bacterial symbiont EPR9N from a vent mussel Bathymodiolus thermophilus.</title>
        <authorList>
            <person name="Won Y.-J."/>
        </authorList>
    </citation>
    <scope>NUCLEOTIDE SEQUENCE [LARGE SCALE GENOMIC DNA]</scope>
    <source>
        <strain evidence="6 7">EPR9N</strain>
    </source>
</reference>
<gene>
    <name evidence="6" type="ORF">MS2017_0724</name>
</gene>
<dbReference type="AlphaFoldDB" id="A0A3G3ILU2"/>
<evidence type="ECO:0000256" key="1">
    <source>
        <dbReference type="ARBA" id="ARBA00010923"/>
    </source>
</evidence>
<dbReference type="CDD" id="cd16961">
    <property type="entry name" value="RMtype1_S_TRD-CR_like"/>
    <property type="match status" value="1"/>
</dbReference>
<evidence type="ECO:0000313" key="7">
    <source>
        <dbReference type="Proteomes" id="UP000278334"/>
    </source>
</evidence>
<dbReference type="GO" id="GO:0004519">
    <property type="term" value="F:endonuclease activity"/>
    <property type="evidence" value="ECO:0007669"/>
    <property type="project" value="UniProtKB-KW"/>
</dbReference>
<comment type="similarity">
    <text evidence="1">Belongs to the type-I restriction system S methylase family.</text>
</comment>
<dbReference type="KEGG" id="bthg:MS2017_0724"/>
<keyword evidence="2" id="KW-0680">Restriction system</keyword>
<dbReference type="Gene3D" id="3.90.220.20">
    <property type="entry name" value="DNA methylase specificity domains"/>
    <property type="match status" value="2"/>
</dbReference>
<dbReference type="REBASE" id="276552">
    <property type="entry name" value="S.Bth9NORF720P"/>
</dbReference>
<keyword evidence="3" id="KW-0238">DNA-binding</keyword>
<accession>A0A3G3ILU2</accession>
<evidence type="ECO:0000313" key="6">
    <source>
        <dbReference type="EMBL" id="AYQ56452.1"/>
    </source>
</evidence>
<dbReference type="InterPro" id="IPR000055">
    <property type="entry name" value="Restrct_endonuc_typeI_TRD"/>
</dbReference>
<evidence type="ECO:0000259" key="5">
    <source>
        <dbReference type="Pfam" id="PF01420"/>
    </source>
</evidence>
<dbReference type="SUPFAM" id="SSF116734">
    <property type="entry name" value="DNA methylase specificity domain"/>
    <property type="match status" value="2"/>
</dbReference>
<name>A0A3G3ILU2_9GAMM</name>
<dbReference type="GO" id="GO:0009307">
    <property type="term" value="P:DNA restriction-modification system"/>
    <property type="evidence" value="ECO:0007669"/>
    <property type="project" value="UniProtKB-KW"/>
</dbReference>
<feature type="coiled-coil region" evidence="4">
    <location>
        <begin position="354"/>
        <end position="388"/>
    </location>
</feature>
<evidence type="ECO:0000256" key="4">
    <source>
        <dbReference type="SAM" id="Coils"/>
    </source>
</evidence>
<dbReference type="RefSeq" id="WP_122952218.1">
    <property type="nucleotide sequence ID" value="NZ_CP024634.1"/>
</dbReference>
<keyword evidence="6" id="KW-0540">Nuclease</keyword>
<dbReference type="PANTHER" id="PTHR43140">
    <property type="entry name" value="TYPE-1 RESTRICTION ENZYME ECOKI SPECIFICITY PROTEIN"/>
    <property type="match status" value="1"/>
</dbReference>
<keyword evidence="4" id="KW-0175">Coiled coil</keyword>
<sequence>MSSGGLKLPKGWEVKKLGEISLVGAGNSAPQNKELFKNGKYFFIRTSDVGKIKKGHINSSNDLLSEEGILKLKLHKAGTILFPKSGASTFLNHRVIMDIDGYVSSHLATIKPNKRIKDRYVWFYLIMIDAKDLMQNIAYPSLKLSDIRKIPIPIPLFPEQKRIVAILDKAFAEIAKAEAIAKTNLQNAKELFESYLDNVFKNKSDDWEEKLLGDICKIESKLIDPKELKYQDFIHIGAGNIVSEKGMLIDLKTAKEEALISGKFLFDDSMVLYSKIRPYLMKIVKCEFKGLCSADIYPLTPIKGKLVQSFLYYLLLSSHFTKYAIEGSQRAGMPKVNRKHLFNYSFYCPLVKQQKQIIQKLDQLQFEIKKLEKIYQQKNESLIALRKSILQKAFEGEL</sequence>
<dbReference type="InterPro" id="IPR044946">
    <property type="entry name" value="Restrct_endonuc_typeI_TRD_sf"/>
</dbReference>
<proteinExistence type="inferred from homology"/>
<dbReference type="PANTHER" id="PTHR43140:SF1">
    <property type="entry name" value="TYPE I RESTRICTION ENZYME ECOKI SPECIFICITY SUBUNIT"/>
    <property type="match status" value="1"/>
</dbReference>